<feature type="domain" description="Glycosyl transferase family 1" evidence="3">
    <location>
        <begin position="150"/>
        <end position="284"/>
    </location>
</feature>
<dbReference type="PANTHER" id="PTHR45947">
    <property type="entry name" value="SULFOQUINOVOSYL TRANSFERASE SQD2"/>
    <property type="match status" value="1"/>
</dbReference>
<gene>
    <name evidence="4" type="ORF">OG863_03685</name>
</gene>
<organism evidence="4 5">
    <name type="scientific">Streptomyces decoyicus</name>
    <dbReference type="NCBI Taxonomy" id="249567"/>
    <lineage>
        <taxon>Bacteria</taxon>
        <taxon>Bacillati</taxon>
        <taxon>Actinomycetota</taxon>
        <taxon>Actinomycetes</taxon>
        <taxon>Kitasatosporales</taxon>
        <taxon>Streptomycetaceae</taxon>
        <taxon>Streptomyces</taxon>
    </lineage>
</organism>
<dbReference type="Pfam" id="PF00534">
    <property type="entry name" value="Glycos_transf_1"/>
    <property type="match status" value="1"/>
</dbReference>
<dbReference type="InterPro" id="IPR050194">
    <property type="entry name" value="Glycosyltransferase_grp1"/>
</dbReference>
<name>A0ABZ1FAD9_9ACTN</name>
<dbReference type="RefSeq" id="WP_326616357.1">
    <property type="nucleotide sequence ID" value="NZ_CP109106.1"/>
</dbReference>
<dbReference type="SUPFAM" id="SSF53756">
    <property type="entry name" value="UDP-Glycosyltransferase/glycogen phosphorylase"/>
    <property type="match status" value="1"/>
</dbReference>
<accession>A0ABZ1FAD9</accession>
<feature type="region of interest" description="Disordered" evidence="2">
    <location>
        <begin position="421"/>
        <end position="442"/>
    </location>
</feature>
<keyword evidence="5" id="KW-1185">Reference proteome</keyword>
<proteinExistence type="predicted"/>
<dbReference type="Proteomes" id="UP001344251">
    <property type="component" value="Chromosome"/>
</dbReference>
<sequence length="442" mass="49343">MPKVLALTDSAEDIKNFCMEEDTLFFALRPLPAAEHTYERFAQIYRTLKASCDLSSVDVVVAEYVESIPLLYFMRRDGYHCPALMIPHTNPYPLNLLFYFLLVAEHAHPGDLVICGSQNAASAYEYITGIPAKNICTFGIKSVYSRQNKKNCRERMGLPQDSKILLYTGRFMNDKGISSLLGGYHRLRAERPDTLLVMSVTHIDPPYYNRLAPRMADVVLFHRLEKEQTAALYNAADLFVSGATSIFETYGKSPLEALACGVPAVVPRFDGFPYYIDETNGGLVDIEYLDHSNENPYEFARMSETHFVKVCRKVLGRTGPLGYRIPEWATYEGTMKVLPDLLLAMAESDPAGSVAIESHKIDKSRYPDSVAAVLDHYGLTESEDLLAKATRLGLIDRSDRGNETLLRNLHHDLFLTMGANRQMTGSGEGRDDGRTARGAAGL</sequence>
<evidence type="ECO:0000313" key="5">
    <source>
        <dbReference type="Proteomes" id="UP001344251"/>
    </source>
</evidence>
<protein>
    <submittedName>
        <fullName evidence="4">Glycosyltransferase family 4 protein</fullName>
    </submittedName>
</protein>
<dbReference type="EMBL" id="CP109106">
    <property type="protein sequence ID" value="WSB67136.1"/>
    <property type="molecule type" value="Genomic_DNA"/>
</dbReference>
<keyword evidence="1" id="KW-0808">Transferase</keyword>
<evidence type="ECO:0000313" key="4">
    <source>
        <dbReference type="EMBL" id="WSB67136.1"/>
    </source>
</evidence>
<evidence type="ECO:0000256" key="1">
    <source>
        <dbReference type="ARBA" id="ARBA00022679"/>
    </source>
</evidence>
<dbReference type="InterPro" id="IPR001296">
    <property type="entry name" value="Glyco_trans_1"/>
</dbReference>
<evidence type="ECO:0000256" key="2">
    <source>
        <dbReference type="SAM" id="MobiDB-lite"/>
    </source>
</evidence>
<dbReference type="PANTHER" id="PTHR45947:SF3">
    <property type="entry name" value="SULFOQUINOVOSYL TRANSFERASE SQD2"/>
    <property type="match status" value="1"/>
</dbReference>
<reference evidence="4 5" key="1">
    <citation type="submission" date="2022-10" db="EMBL/GenBank/DDBJ databases">
        <title>The complete genomes of actinobacterial strains from the NBC collection.</title>
        <authorList>
            <person name="Joergensen T.S."/>
            <person name="Alvarez Arevalo M."/>
            <person name="Sterndorff E.B."/>
            <person name="Faurdal D."/>
            <person name="Vuksanovic O."/>
            <person name="Mourched A.-S."/>
            <person name="Charusanti P."/>
            <person name="Shaw S."/>
            <person name="Blin K."/>
            <person name="Weber T."/>
        </authorList>
    </citation>
    <scope>NUCLEOTIDE SEQUENCE [LARGE SCALE GENOMIC DNA]</scope>
    <source>
        <strain evidence="4 5">NBC 01774</strain>
    </source>
</reference>
<evidence type="ECO:0000259" key="3">
    <source>
        <dbReference type="Pfam" id="PF00534"/>
    </source>
</evidence>
<dbReference type="CDD" id="cd03801">
    <property type="entry name" value="GT4_PimA-like"/>
    <property type="match status" value="1"/>
</dbReference>
<dbReference type="Gene3D" id="3.40.50.2000">
    <property type="entry name" value="Glycogen Phosphorylase B"/>
    <property type="match status" value="1"/>
</dbReference>